<feature type="transmembrane region" description="Helical" evidence="7">
    <location>
        <begin position="209"/>
        <end position="229"/>
    </location>
</feature>
<keyword evidence="9" id="KW-1185">Reference proteome</keyword>
<feature type="transmembrane region" description="Helical" evidence="7">
    <location>
        <begin position="177"/>
        <end position="197"/>
    </location>
</feature>
<keyword evidence="2" id="KW-1003">Cell membrane</keyword>
<evidence type="ECO:0000313" key="9">
    <source>
        <dbReference type="Proteomes" id="UP000198728"/>
    </source>
</evidence>
<dbReference type="AlphaFoldDB" id="A0A1I1MWX1"/>
<dbReference type="PANTHER" id="PTHR30213:SF0">
    <property type="entry name" value="UPF0761 MEMBRANE PROTEIN YIHY"/>
    <property type="match status" value="1"/>
</dbReference>
<dbReference type="InterPro" id="IPR017039">
    <property type="entry name" value="Virul_fac_BrkB"/>
</dbReference>
<evidence type="ECO:0000256" key="1">
    <source>
        <dbReference type="ARBA" id="ARBA00004651"/>
    </source>
</evidence>
<evidence type="ECO:0000256" key="3">
    <source>
        <dbReference type="ARBA" id="ARBA00022692"/>
    </source>
</evidence>
<reference evidence="8 9" key="1">
    <citation type="submission" date="2016-10" db="EMBL/GenBank/DDBJ databases">
        <authorList>
            <person name="de Groot N.N."/>
        </authorList>
    </citation>
    <scope>NUCLEOTIDE SEQUENCE [LARGE SCALE GENOMIC DNA]</scope>
    <source>
        <strain evidence="8 9">DSM 19548</strain>
    </source>
</reference>
<feature type="transmembrane region" description="Helical" evidence="7">
    <location>
        <begin position="24"/>
        <end position="53"/>
    </location>
</feature>
<dbReference type="Pfam" id="PF03631">
    <property type="entry name" value="Virul_fac_BrkB"/>
    <property type="match status" value="1"/>
</dbReference>
<keyword evidence="4 7" id="KW-1133">Transmembrane helix</keyword>
<dbReference type="STRING" id="441112.SAMN04488094_11114"/>
<feature type="compositionally biased region" description="Basic and acidic residues" evidence="6">
    <location>
        <begin position="301"/>
        <end position="325"/>
    </location>
</feature>
<feature type="region of interest" description="Disordered" evidence="6">
    <location>
        <begin position="278"/>
        <end position="325"/>
    </location>
</feature>
<evidence type="ECO:0000313" key="8">
    <source>
        <dbReference type="EMBL" id="SFC89944.1"/>
    </source>
</evidence>
<dbReference type="OrthoDB" id="9781030at2"/>
<dbReference type="RefSeq" id="WP_093361760.1">
    <property type="nucleotide sequence ID" value="NZ_FOLG01000011.1"/>
</dbReference>
<evidence type="ECO:0000256" key="6">
    <source>
        <dbReference type="SAM" id="MobiDB-lite"/>
    </source>
</evidence>
<evidence type="ECO:0000256" key="2">
    <source>
        <dbReference type="ARBA" id="ARBA00022475"/>
    </source>
</evidence>
<dbReference type="EMBL" id="FOLG01000011">
    <property type="protein sequence ID" value="SFC89944.1"/>
    <property type="molecule type" value="Genomic_DNA"/>
</dbReference>
<feature type="compositionally biased region" description="Basic and acidic residues" evidence="6">
    <location>
        <begin position="278"/>
        <end position="287"/>
    </location>
</feature>
<dbReference type="PIRSF" id="PIRSF035875">
    <property type="entry name" value="RNase_BN"/>
    <property type="match status" value="1"/>
</dbReference>
<name>A0A1I1MWX1_9RHOB</name>
<comment type="subcellular location">
    <subcellularLocation>
        <location evidence="1">Cell membrane</location>
        <topology evidence="1">Multi-pass membrane protein</topology>
    </subcellularLocation>
</comment>
<organism evidence="8 9">
    <name type="scientific">Tropicimonas isoalkanivorans</name>
    <dbReference type="NCBI Taxonomy" id="441112"/>
    <lineage>
        <taxon>Bacteria</taxon>
        <taxon>Pseudomonadati</taxon>
        <taxon>Pseudomonadota</taxon>
        <taxon>Alphaproteobacteria</taxon>
        <taxon>Rhodobacterales</taxon>
        <taxon>Roseobacteraceae</taxon>
        <taxon>Tropicimonas</taxon>
    </lineage>
</organism>
<gene>
    <name evidence="8" type="ORF">SAMN04488094_11114</name>
</gene>
<dbReference type="Proteomes" id="UP000198728">
    <property type="component" value="Unassembled WGS sequence"/>
</dbReference>
<sequence>MFASLRKIFSFLGAMGQGVGTRHLGLIAAGVAFYGLLAIFPALTAIVTLWGFFADPVLVEQQFQSYSNAIPAAAFGILETQVNDLATGPKEVLGWASVLSIGTALWASRAGVGALIGGLNAVHRTPARGGLRSVLRALLLTLVLVGVALVALATVVVAPVVVSFLPLGPFAGFAINALRWLIGAGVVLFGIGLLYRLGPNREEEDRSDIVTTGSIVAVACWALASWGFSTYLENFGRYNEVYGSLGAVVAMLMWFYFSAFIVLLGALTNAILEQMREDAPEPVKDTADDSVPDDVMPPETEAEKGDDPDEHDGQDADREQDAKIS</sequence>
<feature type="transmembrane region" description="Helical" evidence="7">
    <location>
        <begin position="137"/>
        <end position="165"/>
    </location>
</feature>
<dbReference type="GO" id="GO:0005886">
    <property type="term" value="C:plasma membrane"/>
    <property type="evidence" value="ECO:0007669"/>
    <property type="project" value="UniProtKB-SubCell"/>
</dbReference>
<evidence type="ECO:0000256" key="4">
    <source>
        <dbReference type="ARBA" id="ARBA00022989"/>
    </source>
</evidence>
<protein>
    <submittedName>
        <fullName evidence="8">Membrane protein</fullName>
    </submittedName>
</protein>
<dbReference type="PANTHER" id="PTHR30213">
    <property type="entry name" value="INNER MEMBRANE PROTEIN YHJD"/>
    <property type="match status" value="1"/>
</dbReference>
<dbReference type="NCBIfam" id="TIGR00765">
    <property type="entry name" value="yihY_not_rbn"/>
    <property type="match status" value="1"/>
</dbReference>
<feature type="transmembrane region" description="Helical" evidence="7">
    <location>
        <begin position="241"/>
        <end position="267"/>
    </location>
</feature>
<accession>A0A1I1MWX1</accession>
<keyword evidence="5 7" id="KW-0472">Membrane</keyword>
<evidence type="ECO:0000256" key="5">
    <source>
        <dbReference type="ARBA" id="ARBA00023136"/>
    </source>
</evidence>
<proteinExistence type="predicted"/>
<keyword evidence="3 7" id="KW-0812">Transmembrane</keyword>
<feature type="transmembrane region" description="Helical" evidence="7">
    <location>
        <begin position="92"/>
        <end position="116"/>
    </location>
</feature>
<evidence type="ECO:0000256" key="7">
    <source>
        <dbReference type="SAM" id="Phobius"/>
    </source>
</evidence>